<evidence type="ECO:0000313" key="2">
    <source>
        <dbReference type="Proteomes" id="UP000295807"/>
    </source>
</evidence>
<protein>
    <submittedName>
        <fullName evidence="1">Uncharacterized protein</fullName>
    </submittedName>
</protein>
<keyword evidence="2" id="KW-1185">Reference proteome</keyword>
<dbReference type="AlphaFoldDB" id="A0A4R3KTK7"/>
<evidence type="ECO:0000313" key="1">
    <source>
        <dbReference type="EMBL" id="TCS87851.1"/>
    </source>
</evidence>
<comment type="caution">
    <text evidence="1">The sequence shown here is derived from an EMBL/GenBank/DDBJ whole genome shotgun (WGS) entry which is preliminary data.</text>
</comment>
<gene>
    <name evidence="1" type="ORF">EDD80_104202</name>
</gene>
<proteinExistence type="predicted"/>
<reference evidence="1 2" key="1">
    <citation type="submission" date="2019-03" db="EMBL/GenBank/DDBJ databases">
        <title>Genomic Encyclopedia of Type Strains, Phase IV (KMG-IV): sequencing the most valuable type-strain genomes for metagenomic binning, comparative biology and taxonomic classification.</title>
        <authorList>
            <person name="Goeker M."/>
        </authorList>
    </citation>
    <scope>NUCLEOTIDE SEQUENCE [LARGE SCALE GENOMIC DNA]</scope>
    <source>
        <strain evidence="1 2">DSM 21100</strain>
    </source>
</reference>
<name>A0A4R3KTK7_9SPHI</name>
<dbReference type="EMBL" id="SMAD01000004">
    <property type="protein sequence ID" value="TCS87851.1"/>
    <property type="molecule type" value="Genomic_DNA"/>
</dbReference>
<organism evidence="1 2">
    <name type="scientific">Anseongella ginsenosidimutans</name>
    <dbReference type="NCBI Taxonomy" id="496056"/>
    <lineage>
        <taxon>Bacteria</taxon>
        <taxon>Pseudomonadati</taxon>
        <taxon>Bacteroidota</taxon>
        <taxon>Sphingobacteriia</taxon>
        <taxon>Sphingobacteriales</taxon>
        <taxon>Sphingobacteriaceae</taxon>
        <taxon>Anseongella</taxon>
    </lineage>
</organism>
<accession>A0A4R3KTK7</accession>
<sequence>MILFVGNEISQGRTATMIIDFLISKGNLKHER</sequence>
<dbReference type="Proteomes" id="UP000295807">
    <property type="component" value="Unassembled WGS sequence"/>
</dbReference>